<name>X6LX07_RETFI</name>
<dbReference type="AlphaFoldDB" id="X6LX07"/>
<evidence type="ECO:0000313" key="1">
    <source>
        <dbReference type="EMBL" id="ETO05270.1"/>
    </source>
</evidence>
<reference evidence="1 2" key="1">
    <citation type="journal article" date="2013" name="Curr. Biol.">
        <title>The Genome of the Foraminiferan Reticulomyxa filosa.</title>
        <authorList>
            <person name="Glockner G."/>
            <person name="Hulsmann N."/>
            <person name="Schleicher M."/>
            <person name="Noegel A.A."/>
            <person name="Eichinger L."/>
            <person name="Gallinger C."/>
            <person name="Pawlowski J."/>
            <person name="Sierra R."/>
            <person name="Euteneuer U."/>
            <person name="Pillet L."/>
            <person name="Moustafa A."/>
            <person name="Platzer M."/>
            <person name="Groth M."/>
            <person name="Szafranski K."/>
            <person name="Schliwa M."/>
        </authorList>
    </citation>
    <scope>NUCLEOTIDE SEQUENCE [LARGE SCALE GENOMIC DNA]</scope>
</reference>
<accession>X6LX07</accession>
<proteinExistence type="predicted"/>
<protein>
    <submittedName>
        <fullName evidence="1">Uncharacterized protein</fullName>
    </submittedName>
</protein>
<organism evidence="1 2">
    <name type="scientific">Reticulomyxa filosa</name>
    <dbReference type="NCBI Taxonomy" id="46433"/>
    <lineage>
        <taxon>Eukaryota</taxon>
        <taxon>Sar</taxon>
        <taxon>Rhizaria</taxon>
        <taxon>Retaria</taxon>
        <taxon>Foraminifera</taxon>
        <taxon>Monothalamids</taxon>
        <taxon>Reticulomyxidae</taxon>
        <taxon>Reticulomyxa</taxon>
    </lineage>
</organism>
<comment type="caution">
    <text evidence="1">The sequence shown here is derived from an EMBL/GenBank/DDBJ whole genome shotgun (WGS) entry which is preliminary data.</text>
</comment>
<keyword evidence="2" id="KW-1185">Reference proteome</keyword>
<dbReference type="Proteomes" id="UP000023152">
    <property type="component" value="Unassembled WGS sequence"/>
</dbReference>
<sequence length="147" mass="17000">MLNNNNRDSNETTLLSFGGDEAIGRHTLVMKYVSVWRNNNKITKLKKSNISGNYNEWIPFTDNHNNPIQIGKKKDNYKGARAVIGGSNNHLLFITYYPKNISVFDLNTFRFIKHDHLSICYNRVAYHCFVLKSESEQVVTSTNEKKK</sequence>
<evidence type="ECO:0000313" key="2">
    <source>
        <dbReference type="Proteomes" id="UP000023152"/>
    </source>
</evidence>
<dbReference type="EMBL" id="ASPP01028328">
    <property type="protein sequence ID" value="ETO05270.1"/>
    <property type="molecule type" value="Genomic_DNA"/>
</dbReference>
<gene>
    <name evidence="1" type="ORF">RFI_32126</name>
</gene>